<organism evidence="2 3">
    <name type="scientific">Rothia aerolata</name>
    <dbReference type="NCBI Taxonomy" id="1812262"/>
    <lineage>
        <taxon>Bacteria</taxon>
        <taxon>Bacillati</taxon>
        <taxon>Actinomycetota</taxon>
        <taxon>Actinomycetes</taxon>
        <taxon>Micrococcales</taxon>
        <taxon>Micrococcaceae</taxon>
        <taxon>Rothia</taxon>
    </lineage>
</organism>
<dbReference type="CDD" id="cd00761">
    <property type="entry name" value="Glyco_tranf_GTA_type"/>
    <property type="match status" value="1"/>
</dbReference>
<dbReference type="SUPFAM" id="SSF53448">
    <property type="entry name" value="Nucleotide-diphospho-sugar transferases"/>
    <property type="match status" value="1"/>
</dbReference>
<reference evidence="2 3" key="1">
    <citation type="journal article" date="2014" name="Int. J. Syst. Evol. Microbiol.">
        <title>Complete genome sequence of Corynebacterium casei LMG S-19264T (=DSM 44701T), isolated from a smear-ripened cheese.</title>
        <authorList>
            <consortium name="US DOE Joint Genome Institute (JGI-PGF)"/>
            <person name="Walter F."/>
            <person name="Albersmeier A."/>
            <person name="Kalinowski J."/>
            <person name="Ruckert C."/>
        </authorList>
    </citation>
    <scope>NUCLEOTIDE SEQUENCE [LARGE SCALE GENOMIC DNA]</scope>
    <source>
        <strain evidence="2 3">CCM 8669</strain>
    </source>
</reference>
<dbReference type="Proteomes" id="UP000600171">
    <property type="component" value="Unassembled WGS sequence"/>
</dbReference>
<evidence type="ECO:0000313" key="2">
    <source>
        <dbReference type="EMBL" id="GGH62995.1"/>
    </source>
</evidence>
<accession>A0A917ISK3</accession>
<dbReference type="InterPro" id="IPR029044">
    <property type="entry name" value="Nucleotide-diphossugar_trans"/>
</dbReference>
<sequence length="319" mass="35786">MKAESNSPYQAAVIIPTRGGAAKLHYPLDALEQQTEKDFQVIVVCDGDIDGSEEVVDSYRKRGILNIEAIVFPENRGRVAALNAGHRAAHAHVLIRCDDDLEPAADFVEQHVRLHRGPEEVGVVGLVRNIFPENAYSRAYGYFRDSKFREEAYASREEKRWHFWNANVSLTRSMYEKIGGYDERYRLYGWEDVDMGYMLYRAGVSIILAPELETDHHIAATTSASRATRALYSGAARATFVEKHGSHVLAETKPNGIWGFLVRSNSRVTNEKTIHLAGKLIDSVADRLPKNIAEKLIALLVESAGYAGIKYPHRAQKVF</sequence>
<proteinExistence type="predicted"/>
<evidence type="ECO:0000313" key="3">
    <source>
        <dbReference type="Proteomes" id="UP000600171"/>
    </source>
</evidence>
<dbReference type="AlphaFoldDB" id="A0A917ISK3"/>
<dbReference type="Pfam" id="PF00535">
    <property type="entry name" value="Glycos_transf_2"/>
    <property type="match status" value="1"/>
</dbReference>
<dbReference type="EMBL" id="BMDC01000002">
    <property type="protein sequence ID" value="GGH62995.1"/>
    <property type="molecule type" value="Genomic_DNA"/>
</dbReference>
<dbReference type="Gene3D" id="3.90.550.10">
    <property type="entry name" value="Spore Coat Polysaccharide Biosynthesis Protein SpsA, Chain A"/>
    <property type="match status" value="1"/>
</dbReference>
<comment type="caution">
    <text evidence="2">The sequence shown here is derived from an EMBL/GenBank/DDBJ whole genome shotgun (WGS) entry which is preliminary data.</text>
</comment>
<keyword evidence="2" id="KW-0808">Transferase</keyword>
<protein>
    <submittedName>
        <fullName evidence="2">Glycosyl transferase</fullName>
    </submittedName>
</protein>
<dbReference type="GO" id="GO:0016740">
    <property type="term" value="F:transferase activity"/>
    <property type="evidence" value="ECO:0007669"/>
    <property type="project" value="UniProtKB-KW"/>
</dbReference>
<feature type="domain" description="Glycosyltransferase 2-like" evidence="1">
    <location>
        <begin position="13"/>
        <end position="178"/>
    </location>
</feature>
<evidence type="ECO:0000259" key="1">
    <source>
        <dbReference type="Pfam" id="PF00535"/>
    </source>
</evidence>
<dbReference type="InterPro" id="IPR001173">
    <property type="entry name" value="Glyco_trans_2-like"/>
</dbReference>
<name>A0A917ISK3_9MICC</name>
<dbReference type="PANTHER" id="PTHR43685">
    <property type="entry name" value="GLYCOSYLTRANSFERASE"/>
    <property type="match status" value="1"/>
</dbReference>
<dbReference type="PANTHER" id="PTHR43685:SF3">
    <property type="entry name" value="SLR2126 PROTEIN"/>
    <property type="match status" value="1"/>
</dbReference>
<keyword evidence="3" id="KW-1185">Reference proteome</keyword>
<dbReference type="RefSeq" id="WP_188359638.1">
    <property type="nucleotide sequence ID" value="NZ_BMDC01000002.1"/>
</dbReference>
<dbReference type="InterPro" id="IPR050834">
    <property type="entry name" value="Glycosyltransf_2"/>
</dbReference>
<gene>
    <name evidence="2" type="ORF">GCM10007359_13820</name>
</gene>